<gene>
    <name evidence="5" type="primary">KUP3_3</name>
    <name evidence="5" type="ORF">HAX54_040023</name>
</gene>
<evidence type="ECO:0000256" key="2">
    <source>
        <dbReference type="ARBA" id="ARBA00008440"/>
    </source>
</evidence>
<sequence length="149" mass="16864">MYQIGINHEEGSLEHAPSHAAGRYQESLDTVGKEGQSGQTPQETRKKELRSKFPLVNISKNLVLAYQSLGVVYGDLSTSPLYVYRSIFDGKLQDYQTPEMIMVKVVHLLFTLCSVDMQSLVYFPTNKQLMRSYLLTDMATLGSQHHVYS</sequence>
<evidence type="ECO:0000256" key="3">
    <source>
        <dbReference type="SAM" id="MobiDB-lite"/>
    </source>
</evidence>
<dbReference type="Pfam" id="PF02705">
    <property type="entry name" value="K_trans"/>
    <property type="match status" value="1"/>
</dbReference>
<keyword evidence="6" id="KW-1185">Reference proteome</keyword>
<comment type="caution">
    <text evidence="5">The sequence shown here is derived from an EMBL/GenBank/DDBJ whole genome shotgun (WGS) entry which is preliminary data.</text>
</comment>
<dbReference type="PANTHER" id="PTHR30540">
    <property type="entry name" value="OSMOTIC STRESS POTASSIUM TRANSPORTER"/>
    <property type="match status" value="1"/>
</dbReference>
<comment type="subcellular location">
    <subcellularLocation>
        <location evidence="1">Cell membrane</location>
        <topology evidence="1">Multi-pass membrane protein</topology>
    </subcellularLocation>
</comment>
<dbReference type="InterPro" id="IPR003855">
    <property type="entry name" value="K+_transporter"/>
</dbReference>
<evidence type="ECO:0000313" key="6">
    <source>
        <dbReference type="Proteomes" id="UP000823775"/>
    </source>
</evidence>
<dbReference type="InterPro" id="IPR053951">
    <property type="entry name" value="K_trans_N"/>
</dbReference>
<feature type="region of interest" description="Disordered" evidence="3">
    <location>
        <begin position="24"/>
        <end position="47"/>
    </location>
</feature>
<organism evidence="5 6">
    <name type="scientific">Datura stramonium</name>
    <name type="common">Jimsonweed</name>
    <name type="synonym">Common thornapple</name>
    <dbReference type="NCBI Taxonomy" id="4076"/>
    <lineage>
        <taxon>Eukaryota</taxon>
        <taxon>Viridiplantae</taxon>
        <taxon>Streptophyta</taxon>
        <taxon>Embryophyta</taxon>
        <taxon>Tracheophyta</taxon>
        <taxon>Spermatophyta</taxon>
        <taxon>Magnoliopsida</taxon>
        <taxon>eudicotyledons</taxon>
        <taxon>Gunneridae</taxon>
        <taxon>Pentapetalae</taxon>
        <taxon>asterids</taxon>
        <taxon>lamiids</taxon>
        <taxon>Solanales</taxon>
        <taxon>Solanaceae</taxon>
        <taxon>Solanoideae</taxon>
        <taxon>Datureae</taxon>
        <taxon>Datura</taxon>
    </lineage>
</organism>
<comment type="similarity">
    <text evidence="2">Belongs to the HAK/KUP transporter (TC 2.A.72.3) family.</text>
</comment>
<evidence type="ECO:0000259" key="4">
    <source>
        <dbReference type="Pfam" id="PF02705"/>
    </source>
</evidence>
<evidence type="ECO:0000256" key="1">
    <source>
        <dbReference type="ARBA" id="ARBA00004651"/>
    </source>
</evidence>
<proteinExistence type="inferred from homology"/>
<dbReference type="Proteomes" id="UP000823775">
    <property type="component" value="Unassembled WGS sequence"/>
</dbReference>
<name>A0ABS8RND0_DATST</name>
<dbReference type="PANTHER" id="PTHR30540:SF90">
    <property type="entry name" value="POTASSIUM TRANSPORTER"/>
    <property type="match status" value="1"/>
</dbReference>
<feature type="domain" description="K+ potassium transporter integral membrane" evidence="4">
    <location>
        <begin position="64"/>
        <end position="114"/>
    </location>
</feature>
<protein>
    <submittedName>
        <fullName evidence="5">Potassium transport system protein kup 3</fullName>
    </submittedName>
</protein>
<reference evidence="5 6" key="1">
    <citation type="journal article" date="2021" name="BMC Genomics">
        <title>Datura genome reveals duplications of psychoactive alkaloid biosynthetic genes and high mutation rate following tissue culture.</title>
        <authorList>
            <person name="Rajewski A."/>
            <person name="Carter-House D."/>
            <person name="Stajich J."/>
            <person name="Litt A."/>
        </authorList>
    </citation>
    <scope>NUCLEOTIDE SEQUENCE [LARGE SCALE GENOMIC DNA]</scope>
    <source>
        <strain evidence="5">AR-01</strain>
    </source>
</reference>
<accession>A0ABS8RND0</accession>
<dbReference type="EMBL" id="JACEIK010000056">
    <property type="protein sequence ID" value="MCD7448262.1"/>
    <property type="molecule type" value="Genomic_DNA"/>
</dbReference>
<evidence type="ECO:0000313" key="5">
    <source>
        <dbReference type="EMBL" id="MCD7448262.1"/>
    </source>
</evidence>